<evidence type="ECO:0000256" key="1">
    <source>
        <dbReference type="ARBA" id="ARBA00022630"/>
    </source>
</evidence>
<feature type="domain" description="FAD-dependent oxidoreductase 2 FAD-binding" evidence="3">
    <location>
        <begin position="15"/>
        <end position="76"/>
    </location>
</feature>
<evidence type="ECO:0000313" key="5">
    <source>
        <dbReference type="Proteomes" id="UP000238164"/>
    </source>
</evidence>
<reference evidence="4 5" key="1">
    <citation type="submission" date="2018-02" db="EMBL/GenBank/DDBJ databases">
        <authorList>
            <person name="Cohen D.B."/>
            <person name="Kent A.D."/>
        </authorList>
    </citation>
    <scope>NUCLEOTIDE SEQUENCE [LARGE SCALE GENOMIC DNA]</scope>
    <source>
        <strain evidence="4">1</strain>
    </source>
</reference>
<gene>
    <name evidence="4" type="ORF">MPLG2_3386</name>
</gene>
<dbReference type="GO" id="GO:0016627">
    <property type="term" value="F:oxidoreductase activity, acting on the CH-CH group of donors"/>
    <property type="evidence" value="ECO:0007669"/>
    <property type="project" value="InterPro"/>
</dbReference>
<dbReference type="InterPro" id="IPR014614">
    <property type="entry name" value="KsdD_DH"/>
</dbReference>
<dbReference type="EMBL" id="LT985188">
    <property type="protein sequence ID" value="SPD88416.1"/>
    <property type="molecule type" value="Genomic_DNA"/>
</dbReference>
<accession>A0A2N9JKW7</accession>
<keyword evidence="1" id="KW-0285">Flavoprotein</keyword>
<keyword evidence="2" id="KW-0560">Oxidoreductase</keyword>
<dbReference type="KEGG" id="mgg:MPLG2_3386"/>
<evidence type="ECO:0000256" key="2">
    <source>
        <dbReference type="ARBA" id="ARBA00023002"/>
    </source>
</evidence>
<dbReference type="PANTHER" id="PTHR43260:SF1">
    <property type="entry name" value="KSDD-LIKE STEROID DEHYDROGENASE RV0785"/>
    <property type="match status" value="1"/>
</dbReference>
<organism evidence="4 5">
    <name type="scientific">Micropruina glycogenica</name>
    <dbReference type="NCBI Taxonomy" id="75385"/>
    <lineage>
        <taxon>Bacteria</taxon>
        <taxon>Bacillati</taxon>
        <taxon>Actinomycetota</taxon>
        <taxon>Actinomycetes</taxon>
        <taxon>Propionibacteriales</taxon>
        <taxon>Nocardioidaceae</taxon>
        <taxon>Micropruina</taxon>
    </lineage>
</organism>
<sequence length="129" mass="14948">MTDSLDLARSDWFGSIAEEAGARVINGDRMWHYTEGLRSWNPVWHNHDIRILPGPSSLWLDARGNRLPAPCYPGFDTFRSRAYVNSNWHASDSRAFSDRAKTNTLHSRMWRRMEVHHASPPVRSWSSQI</sequence>
<dbReference type="Proteomes" id="UP000238164">
    <property type="component" value="Chromosome 1"/>
</dbReference>
<dbReference type="AlphaFoldDB" id="A0A2N9JKW7"/>
<dbReference type="PANTHER" id="PTHR43260">
    <property type="entry name" value="3-KETOSTEROID-DELTA-1-DEHYDROGENASE"/>
    <property type="match status" value="1"/>
</dbReference>
<proteinExistence type="predicted"/>
<keyword evidence="5" id="KW-1185">Reference proteome</keyword>
<name>A0A2N9JKW7_9ACTN</name>
<dbReference type="Pfam" id="PF00890">
    <property type="entry name" value="FAD_binding_2"/>
    <property type="match status" value="1"/>
</dbReference>
<evidence type="ECO:0000259" key="3">
    <source>
        <dbReference type="Pfam" id="PF00890"/>
    </source>
</evidence>
<evidence type="ECO:0000313" key="4">
    <source>
        <dbReference type="EMBL" id="SPD88416.1"/>
    </source>
</evidence>
<protein>
    <recommendedName>
        <fullName evidence="3">FAD-dependent oxidoreductase 2 FAD-binding domain-containing protein</fullName>
    </recommendedName>
</protein>
<dbReference type="InterPro" id="IPR003953">
    <property type="entry name" value="FAD-dep_OxRdtase_2_FAD-bd"/>
</dbReference>